<evidence type="ECO:0000313" key="2">
    <source>
        <dbReference type="Proteomes" id="UP001148018"/>
    </source>
</evidence>
<dbReference type="OrthoDB" id="8895320at2759"/>
<dbReference type="GO" id="GO:0007519">
    <property type="term" value="P:skeletal muscle tissue development"/>
    <property type="evidence" value="ECO:0007669"/>
    <property type="project" value="TreeGrafter"/>
</dbReference>
<dbReference type="EMBL" id="JANIIK010000119">
    <property type="protein sequence ID" value="KAJ3584666.1"/>
    <property type="molecule type" value="Genomic_DNA"/>
</dbReference>
<dbReference type="InterPro" id="IPR050774">
    <property type="entry name" value="KCMF1/Dystrophin"/>
</dbReference>
<dbReference type="GO" id="GO:0048666">
    <property type="term" value="P:neuron development"/>
    <property type="evidence" value="ECO:0007669"/>
    <property type="project" value="TreeGrafter"/>
</dbReference>
<dbReference type="GO" id="GO:0090257">
    <property type="term" value="P:regulation of muscle system process"/>
    <property type="evidence" value="ECO:0007669"/>
    <property type="project" value="TreeGrafter"/>
</dbReference>
<proteinExistence type="predicted"/>
<reference evidence="1" key="1">
    <citation type="submission" date="2022-07" db="EMBL/GenBank/DDBJ databases">
        <title>Chromosome-level genome of Muraenolepis orangiensis.</title>
        <authorList>
            <person name="Kim J."/>
        </authorList>
    </citation>
    <scope>NUCLEOTIDE SEQUENCE</scope>
    <source>
        <strain evidence="1">KU_S4_2022</strain>
        <tissue evidence="1">Muscle</tissue>
    </source>
</reference>
<sequence>MTELQVLLRSVSETDFKLNSPEFWPAVFFNLPQQHTCIQEAKASMEQLSGPVDGALSRRDQMVSAARPLQGQKIHDTALLLKTNWDKLTKLHQDRLRRWEESNAKWQKLVAEQTALEAWLTEAESALSLEERNPDTERQHLRDLTEEVPSKEEVLARVAAGGKEVSQLSTPDDASADARSAAVALQEDLGSMVVWLDQADGVLALPLQPAEPQHIRDTLAQVQVSRDLPERQLEAEALLRDLERLQGQLEDLSTWASNTRTRLEHSPEDLEPRVKHAQLKENWFLILELMRQHRERMTLLVARKSQVTLAGSGQPDSAVALAQFHKAWAELTDWLSMLDHMVQNKRVVASLQDMEQRRPLLEKQLTAHWEDSQTKLSDRTKQLHNMQQDSTHWLETRRKVEPLIQLANERMAAWTEVTYTVEALRKQNAELKGLVKDLAQWGVTVDQCNGQADGLLRQYSTDDTHLVRHLHDNQTSTWAHINQRACDREEVLDGALRRVQQLHLDLERFLTWLTEAETTCNVLVDHTTQERLQEQPHAAKNLLVQWK</sequence>
<feature type="non-terminal residue" evidence="1">
    <location>
        <position position="547"/>
    </location>
</feature>
<evidence type="ECO:0008006" key="3">
    <source>
        <dbReference type="Google" id="ProtNLM"/>
    </source>
</evidence>
<gene>
    <name evidence="1" type="ORF">NHX12_015161</name>
</gene>
<keyword evidence="2" id="KW-1185">Reference proteome</keyword>
<dbReference type="GO" id="GO:0042383">
    <property type="term" value="C:sarcolemma"/>
    <property type="evidence" value="ECO:0007669"/>
    <property type="project" value="TreeGrafter"/>
</dbReference>
<dbReference type="SUPFAM" id="SSF46966">
    <property type="entry name" value="Spectrin repeat"/>
    <property type="match status" value="2"/>
</dbReference>
<accession>A0A9Q0I5T5</accession>
<dbReference type="Proteomes" id="UP001148018">
    <property type="component" value="Unassembled WGS sequence"/>
</dbReference>
<dbReference type="PANTHER" id="PTHR12268:SF25">
    <property type="entry name" value="DYSTROPHIN"/>
    <property type="match status" value="1"/>
</dbReference>
<dbReference type="PANTHER" id="PTHR12268">
    <property type="entry name" value="E3 UBIQUITIN-PROTEIN LIGASE KCMF1"/>
    <property type="match status" value="1"/>
</dbReference>
<dbReference type="GO" id="GO:0045202">
    <property type="term" value="C:synapse"/>
    <property type="evidence" value="ECO:0007669"/>
    <property type="project" value="GOC"/>
</dbReference>
<protein>
    <recommendedName>
        <fullName evidence="3">Dystrophin</fullName>
    </recommendedName>
</protein>
<dbReference type="AlphaFoldDB" id="A0A9Q0I5T5"/>
<dbReference type="GO" id="GO:0099536">
    <property type="term" value="P:synaptic signaling"/>
    <property type="evidence" value="ECO:0007669"/>
    <property type="project" value="TreeGrafter"/>
</dbReference>
<organism evidence="1 2">
    <name type="scientific">Muraenolepis orangiensis</name>
    <name type="common">Patagonian moray cod</name>
    <dbReference type="NCBI Taxonomy" id="630683"/>
    <lineage>
        <taxon>Eukaryota</taxon>
        <taxon>Metazoa</taxon>
        <taxon>Chordata</taxon>
        <taxon>Craniata</taxon>
        <taxon>Vertebrata</taxon>
        <taxon>Euteleostomi</taxon>
        <taxon>Actinopterygii</taxon>
        <taxon>Neopterygii</taxon>
        <taxon>Teleostei</taxon>
        <taxon>Neoteleostei</taxon>
        <taxon>Acanthomorphata</taxon>
        <taxon>Zeiogadaria</taxon>
        <taxon>Gadariae</taxon>
        <taxon>Gadiformes</taxon>
        <taxon>Muraenolepidoidei</taxon>
        <taxon>Muraenolepididae</taxon>
        <taxon>Muraenolepis</taxon>
    </lineage>
</organism>
<evidence type="ECO:0000313" key="1">
    <source>
        <dbReference type="EMBL" id="KAJ3584666.1"/>
    </source>
</evidence>
<comment type="caution">
    <text evidence="1">The sequence shown here is derived from an EMBL/GenBank/DDBJ whole genome shotgun (WGS) entry which is preliminary data.</text>
</comment>
<name>A0A9Q0I5T5_9TELE</name>
<dbReference type="GO" id="GO:0055001">
    <property type="term" value="P:muscle cell development"/>
    <property type="evidence" value="ECO:0007669"/>
    <property type="project" value="TreeGrafter"/>
</dbReference>
<dbReference type="Gene3D" id="1.20.58.60">
    <property type="match status" value="2"/>
</dbReference>